<accession>A0A397S7Q9</accession>
<sequence length="179" mass="21419">MEVNINDCPERLKHFLFEINEILEGRGEEFIELVKNVIQNRTSNRSEEDFSVNKNERFFEEIEKRVSTSRQNFRFRKIPKKIKVFDNYLKMMEMVRVRKILGVSISHNLLKKVKEECQGKNVSAFVERAITKELAEKEKERQEFRTKLIKDYQKVVQSQKRGQEDKIWDKTSSDGLNNE</sequence>
<evidence type="ECO:0000313" key="2">
    <source>
        <dbReference type="EMBL" id="RIA82383.1"/>
    </source>
</evidence>
<keyword evidence="3" id="KW-1185">Reference proteome</keyword>
<dbReference type="AlphaFoldDB" id="A0A397S7Q9"/>
<feature type="compositionally biased region" description="Basic and acidic residues" evidence="1">
    <location>
        <begin position="161"/>
        <end position="172"/>
    </location>
</feature>
<dbReference type="OrthoDB" id="10553149at2759"/>
<comment type="caution">
    <text evidence="2">The sequence shown here is derived from an EMBL/GenBank/DDBJ whole genome shotgun (WGS) entry which is preliminary data.</text>
</comment>
<dbReference type="Proteomes" id="UP000265703">
    <property type="component" value="Unassembled WGS sequence"/>
</dbReference>
<evidence type="ECO:0000256" key="1">
    <source>
        <dbReference type="SAM" id="MobiDB-lite"/>
    </source>
</evidence>
<reference evidence="2 3" key="1">
    <citation type="submission" date="2018-06" db="EMBL/GenBank/DDBJ databases">
        <title>Comparative genomics reveals the genomic features of Rhizophagus irregularis, R. cerebriforme, R. diaphanum and Gigaspora rosea, and their symbiotic lifestyle signature.</title>
        <authorList>
            <person name="Morin E."/>
            <person name="San Clemente H."/>
            <person name="Chen E.C.H."/>
            <person name="De La Providencia I."/>
            <person name="Hainaut M."/>
            <person name="Kuo A."/>
            <person name="Kohler A."/>
            <person name="Murat C."/>
            <person name="Tang N."/>
            <person name="Roy S."/>
            <person name="Loubradou J."/>
            <person name="Henrissat B."/>
            <person name="Grigoriev I.V."/>
            <person name="Corradi N."/>
            <person name="Roux C."/>
            <person name="Martin F.M."/>
        </authorList>
    </citation>
    <scope>NUCLEOTIDE SEQUENCE [LARGE SCALE GENOMIC DNA]</scope>
    <source>
        <strain evidence="2 3">DAOM 227022</strain>
    </source>
</reference>
<name>A0A397S7Q9_9GLOM</name>
<dbReference type="EMBL" id="QKYT01000670">
    <property type="protein sequence ID" value="RIA82383.1"/>
    <property type="molecule type" value="Genomic_DNA"/>
</dbReference>
<evidence type="ECO:0000313" key="3">
    <source>
        <dbReference type="Proteomes" id="UP000265703"/>
    </source>
</evidence>
<organism evidence="2 3">
    <name type="scientific">Glomus cerebriforme</name>
    <dbReference type="NCBI Taxonomy" id="658196"/>
    <lineage>
        <taxon>Eukaryota</taxon>
        <taxon>Fungi</taxon>
        <taxon>Fungi incertae sedis</taxon>
        <taxon>Mucoromycota</taxon>
        <taxon>Glomeromycotina</taxon>
        <taxon>Glomeromycetes</taxon>
        <taxon>Glomerales</taxon>
        <taxon>Glomeraceae</taxon>
        <taxon>Glomus</taxon>
    </lineage>
</organism>
<proteinExistence type="predicted"/>
<protein>
    <submittedName>
        <fullName evidence="2">Uncharacterized protein</fullName>
    </submittedName>
</protein>
<gene>
    <name evidence="2" type="ORF">C1645_743814</name>
</gene>
<feature type="region of interest" description="Disordered" evidence="1">
    <location>
        <begin position="157"/>
        <end position="179"/>
    </location>
</feature>